<organism evidence="2 3">
    <name type="scientific">Penicillium subrubescens</name>
    <dbReference type="NCBI Taxonomy" id="1316194"/>
    <lineage>
        <taxon>Eukaryota</taxon>
        <taxon>Fungi</taxon>
        <taxon>Dikarya</taxon>
        <taxon>Ascomycota</taxon>
        <taxon>Pezizomycotina</taxon>
        <taxon>Eurotiomycetes</taxon>
        <taxon>Eurotiomycetidae</taxon>
        <taxon>Eurotiales</taxon>
        <taxon>Aspergillaceae</taxon>
        <taxon>Penicillium</taxon>
    </lineage>
</organism>
<dbReference type="Proteomes" id="UP000186955">
    <property type="component" value="Unassembled WGS sequence"/>
</dbReference>
<name>A0A1Q5U3E8_9EURO</name>
<gene>
    <name evidence="2" type="ORF">PENSUB_6182</name>
</gene>
<protein>
    <submittedName>
        <fullName evidence="2">Uncharacterized protein</fullName>
    </submittedName>
</protein>
<sequence>MDPGWMIVRNTSARRHHKRTSHHDWGVKSPQLVKFTLWTPLKYLTCIRYIIQVPHRNVHFAPTDFKRTVDLTSRPRAKNPKKGNIYECNTVSINSTLQAPQFLQTIIREVIRETSKKATARQTKPKKSGTHSKKTSID</sequence>
<comment type="caution">
    <text evidence="2">The sequence shown here is derived from an EMBL/GenBank/DDBJ whole genome shotgun (WGS) entry which is preliminary data.</text>
</comment>
<feature type="compositionally biased region" description="Basic residues" evidence="1">
    <location>
        <begin position="123"/>
        <end position="138"/>
    </location>
</feature>
<dbReference type="EMBL" id="MNBE01000585">
    <property type="protein sequence ID" value="OKP06999.1"/>
    <property type="molecule type" value="Genomic_DNA"/>
</dbReference>
<dbReference type="AlphaFoldDB" id="A0A1Q5U3E8"/>
<keyword evidence="3" id="KW-1185">Reference proteome</keyword>
<evidence type="ECO:0000256" key="1">
    <source>
        <dbReference type="SAM" id="MobiDB-lite"/>
    </source>
</evidence>
<proteinExistence type="predicted"/>
<reference evidence="2 3" key="1">
    <citation type="submission" date="2016-10" db="EMBL/GenBank/DDBJ databases">
        <title>Genome sequence of the ascomycete fungus Penicillium subrubescens.</title>
        <authorList>
            <person name="De Vries R.P."/>
            <person name="Peng M."/>
            <person name="Dilokpimol A."/>
            <person name="Hilden K."/>
            <person name="Makela M.R."/>
            <person name="Grigoriev I."/>
            <person name="Riley R."/>
            <person name="Granchi Z."/>
        </authorList>
    </citation>
    <scope>NUCLEOTIDE SEQUENCE [LARGE SCALE GENOMIC DNA]</scope>
    <source>
        <strain evidence="2 3">CBS 132785</strain>
    </source>
</reference>
<evidence type="ECO:0000313" key="3">
    <source>
        <dbReference type="Proteomes" id="UP000186955"/>
    </source>
</evidence>
<accession>A0A1Q5U3E8</accession>
<feature type="region of interest" description="Disordered" evidence="1">
    <location>
        <begin position="115"/>
        <end position="138"/>
    </location>
</feature>
<evidence type="ECO:0000313" key="2">
    <source>
        <dbReference type="EMBL" id="OKP06999.1"/>
    </source>
</evidence>